<proteinExistence type="predicted"/>
<evidence type="ECO:0000313" key="1">
    <source>
        <dbReference type="EMBL" id="AQL07697.1"/>
    </source>
</evidence>
<dbReference type="GO" id="GO:0016787">
    <property type="term" value="F:hydrolase activity"/>
    <property type="evidence" value="ECO:0007669"/>
    <property type="project" value="UniProtKB-KW"/>
</dbReference>
<protein>
    <submittedName>
        <fullName evidence="1">Catalytic/ hydrolase</fullName>
    </submittedName>
</protein>
<name>A0A1D6PDQ7_MAIZE</name>
<gene>
    <name evidence="1" type="ORF">ZEAMMB73_Zm00001d047814</name>
</gene>
<keyword evidence="1" id="KW-0378">Hydrolase</keyword>
<reference evidence="1" key="1">
    <citation type="submission" date="2015-12" db="EMBL/GenBank/DDBJ databases">
        <title>Update maize B73 reference genome by single molecule sequencing technologies.</title>
        <authorList>
            <consortium name="Maize Genome Sequencing Project"/>
            <person name="Ware D."/>
        </authorList>
    </citation>
    <scope>NUCLEOTIDE SEQUENCE</scope>
    <source>
        <tissue evidence="1">Seedling</tissue>
    </source>
</reference>
<sequence>MTGTVIWAGMYSRDKSWDCLLISILSLQLSLPHSSQAWSSRIAATRSRSPSSTACSSVSRCSASCRYAAARLVFVSFCCCLLLLLLLPLHGMQGFSDLFSPTDLDDTLYPLSSGIADHVKKNIEGEVPLLLLLLTAACFCFLNFQRTECLLAPSRFCHSLQITWSRSWVLTRARSRTWEICCTRTTAPRWLASGYVYRVFPDPLNCSVFFLLVNR</sequence>
<organism evidence="1">
    <name type="scientific">Zea mays</name>
    <name type="common">Maize</name>
    <dbReference type="NCBI Taxonomy" id="4577"/>
    <lineage>
        <taxon>Eukaryota</taxon>
        <taxon>Viridiplantae</taxon>
        <taxon>Streptophyta</taxon>
        <taxon>Embryophyta</taxon>
        <taxon>Tracheophyta</taxon>
        <taxon>Spermatophyta</taxon>
        <taxon>Magnoliopsida</taxon>
        <taxon>Liliopsida</taxon>
        <taxon>Poales</taxon>
        <taxon>Poaceae</taxon>
        <taxon>PACMAD clade</taxon>
        <taxon>Panicoideae</taxon>
        <taxon>Andropogonodae</taxon>
        <taxon>Andropogoneae</taxon>
        <taxon>Tripsacinae</taxon>
        <taxon>Zea</taxon>
    </lineage>
</organism>
<dbReference type="AlphaFoldDB" id="A0A1D6PDQ7"/>
<dbReference type="EMBL" id="CM000785">
    <property type="protein sequence ID" value="AQL07697.1"/>
    <property type="molecule type" value="Genomic_DNA"/>
</dbReference>
<accession>A0A1D6PDQ7</accession>